<sequence>MDRLREREPRLFRDRRQKPDLWTRLISIFGALSWLLMLPTLLLIDHARPQVETFFDRWLGLSVQADWDQTFFFQAFLLMLLILVLSGSGLLLNGMRRRRRQDSYRVNLILVFTLSLAGCLYYLWRFGF</sequence>
<name>A0ABW8PZ09_9GAMM</name>
<keyword evidence="3" id="KW-1185">Reference proteome</keyword>
<protein>
    <submittedName>
        <fullName evidence="2">Uncharacterized protein</fullName>
    </submittedName>
</protein>
<evidence type="ECO:0000313" key="3">
    <source>
        <dbReference type="Proteomes" id="UP001621714"/>
    </source>
</evidence>
<evidence type="ECO:0000256" key="1">
    <source>
        <dbReference type="SAM" id="Phobius"/>
    </source>
</evidence>
<feature type="transmembrane region" description="Helical" evidence="1">
    <location>
        <begin position="21"/>
        <end position="44"/>
    </location>
</feature>
<accession>A0ABW8PZ09</accession>
<feature type="transmembrane region" description="Helical" evidence="1">
    <location>
        <begin position="104"/>
        <end position="124"/>
    </location>
</feature>
<comment type="caution">
    <text evidence="2">The sequence shown here is derived from an EMBL/GenBank/DDBJ whole genome shotgun (WGS) entry which is preliminary data.</text>
</comment>
<keyword evidence="1" id="KW-0812">Transmembrane</keyword>
<feature type="transmembrane region" description="Helical" evidence="1">
    <location>
        <begin position="71"/>
        <end position="92"/>
    </location>
</feature>
<keyword evidence="1" id="KW-1133">Transmembrane helix</keyword>
<organism evidence="2 3">
    <name type="scientific">Marinospirillum alkalitolerans</name>
    <dbReference type="NCBI Taxonomy" id="3123374"/>
    <lineage>
        <taxon>Bacteria</taxon>
        <taxon>Pseudomonadati</taxon>
        <taxon>Pseudomonadota</taxon>
        <taxon>Gammaproteobacteria</taxon>
        <taxon>Oceanospirillales</taxon>
        <taxon>Oceanospirillaceae</taxon>
        <taxon>Marinospirillum</taxon>
    </lineage>
</organism>
<reference evidence="2 3" key="1">
    <citation type="submission" date="2024-02" db="EMBL/GenBank/DDBJ databases">
        <title>Marinospirillum sp. MEB 164 isolated from Lonar lake sediment.</title>
        <authorList>
            <person name="Joshi A."/>
            <person name="Thite S."/>
        </authorList>
    </citation>
    <scope>NUCLEOTIDE SEQUENCE [LARGE SCALE GENOMIC DNA]</scope>
    <source>
        <strain evidence="2 3">MEB164</strain>
    </source>
</reference>
<dbReference type="RefSeq" id="WP_405340498.1">
    <property type="nucleotide sequence ID" value="NZ_JBANFI010000006.1"/>
</dbReference>
<dbReference type="EMBL" id="JBANFI010000006">
    <property type="protein sequence ID" value="MFK7161521.1"/>
    <property type="molecule type" value="Genomic_DNA"/>
</dbReference>
<gene>
    <name evidence="2" type="ORF">V6U78_10775</name>
</gene>
<keyword evidence="1" id="KW-0472">Membrane</keyword>
<proteinExistence type="predicted"/>
<dbReference type="Proteomes" id="UP001621714">
    <property type="component" value="Unassembled WGS sequence"/>
</dbReference>
<evidence type="ECO:0000313" key="2">
    <source>
        <dbReference type="EMBL" id="MFK7161521.1"/>
    </source>
</evidence>